<dbReference type="RefSeq" id="WP_008852258.1">
    <property type="nucleotide sequence ID" value="NZ_AGQV01000007.1"/>
</dbReference>
<dbReference type="InterPro" id="IPR018895">
    <property type="entry name" value="DUF2474"/>
</dbReference>
<dbReference type="AlphaFoldDB" id="G6XKU5"/>
<dbReference type="Proteomes" id="UP000004949">
    <property type="component" value="Unassembled WGS sequence"/>
</dbReference>
<evidence type="ECO:0000313" key="3">
    <source>
        <dbReference type="Proteomes" id="UP000004949"/>
    </source>
</evidence>
<keyword evidence="1" id="KW-0812">Transmembrane</keyword>
<sequence>MRIEYGQPDRETGFLAWLKRVGWFIALWFGGVVTVGVVAEVLKKIIFGSHA</sequence>
<protein>
    <recommendedName>
        <fullName evidence="4">DUF2474 domain-containing protein</fullName>
    </recommendedName>
</protein>
<keyword evidence="1" id="KW-1133">Transmembrane helix</keyword>
<accession>G6XKU5</accession>
<evidence type="ECO:0000313" key="2">
    <source>
        <dbReference type="EMBL" id="EHH67658.1"/>
    </source>
</evidence>
<organism evidence="2 3">
    <name type="scientific">Gluconobacter morbifer G707</name>
    <dbReference type="NCBI Taxonomy" id="1088869"/>
    <lineage>
        <taxon>Bacteria</taxon>
        <taxon>Pseudomonadati</taxon>
        <taxon>Pseudomonadota</taxon>
        <taxon>Alphaproteobacteria</taxon>
        <taxon>Acetobacterales</taxon>
        <taxon>Acetobacteraceae</taxon>
        <taxon>Gluconobacter</taxon>
    </lineage>
</organism>
<dbReference type="STRING" id="1088869.GMO_21110"/>
<comment type="caution">
    <text evidence="2">The sequence shown here is derived from an EMBL/GenBank/DDBJ whole genome shotgun (WGS) entry which is preliminary data.</text>
</comment>
<reference evidence="2 3" key="1">
    <citation type="submission" date="2011-10" db="EMBL/GenBank/DDBJ databases">
        <title>Genome sequence of Gluconobacter morbifer G707, isolated from Drosophila gut.</title>
        <authorList>
            <person name="Lee W.-J."/>
            <person name="Kim E.-K."/>
        </authorList>
    </citation>
    <scope>NUCLEOTIDE SEQUENCE [LARGE SCALE GENOMIC DNA]</scope>
    <source>
        <strain evidence="2 3">G707</strain>
    </source>
</reference>
<keyword evidence="1" id="KW-0472">Membrane</keyword>
<evidence type="ECO:0000256" key="1">
    <source>
        <dbReference type="SAM" id="Phobius"/>
    </source>
</evidence>
<feature type="transmembrane region" description="Helical" evidence="1">
    <location>
        <begin position="20"/>
        <end position="42"/>
    </location>
</feature>
<dbReference type="EMBL" id="AGQV01000007">
    <property type="protein sequence ID" value="EHH67658.1"/>
    <property type="molecule type" value="Genomic_DNA"/>
</dbReference>
<dbReference type="Pfam" id="PF10617">
    <property type="entry name" value="DUF2474"/>
    <property type="match status" value="1"/>
</dbReference>
<evidence type="ECO:0008006" key="4">
    <source>
        <dbReference type="Google" id="ProtNLM"/>
    </source>
</evidence>
<keyword evidence="3" id="KW-1185">Reference proteome</keyword>
<dbReference type="PATRIC" id="fig|1088869.3.peg.2105"/>
<name>G6XKU5_9PROT</name>
<gene>
    <name evidence="2" type="ORF">GMO_21110</name>
</gene>
<proteinExistence type="predicted"/>